<protein>
    <submittedName>
        <fullName evidence="7">ABC transporter, ATP-binding protein</fullName>
    </submittedName>
</protein>
<organism evidence="7 8">
    <name type="scientific">Fimbriiglobus ruber</name>
    <dbReference type="NCBI Taxonomy" id="1908690"/>
    <lineage>
        <taxon>Bacteria</taxon>
        <taxon>Pseudomonadati</taxon>
        <taxon>Planctomycetota</taxon>
        <taxon>Planctomycetia</taxon>
        <taxon>Gemmatales</taxon>
        <taxon>Gemmataceae</taxon>
        <taxon>Fimbriiglobus</taxon>
    </lineage>
</organism>
<dbReference type="InterPro" id="IPR003439">
    <property type="entry name" value="ABC_transporter-like_ATP-bd"/>
</dbReference>
<dbReference type="Proteomes" id="UP000214646">
    <property type="component" value="Unassembled WGS sequence"/>
</dbReference>
<evidence type="ECO:0000256" key="4">
    <source>
        <dbReference type="ARBA" id="ARBA00022741"/>
    </source>
</evidence>
<dbReference type="AlphaFoldDB" id="A0A225DC66"/>
<keyword evidence="3" id="KW-0536">Nodulation</keyword>
<keyword evidence="8" id="KW-1185">Reference proteome</keyword>
<evidence type="ECO:0000256" key="2">
    <source>
        <dbReference type="ARBA" id="ARBA00022448"/>
    </source>
</evidence>
<keyword evidence="2" id="KW-0813">Transport</keyword>
<keyword evidence="4" id="KW-0547">Nucleotide-binding</keyword>
<dbReference type="InterPro" id="IPR027417">
    <property type="entry name" value="P-loop_NTPase"/>
</dbReference>
<name>A0A225DC66_9BACT</name>
<dbReference type="Gene3D" id="3.40.50.300">
    <property type="entry name" value="P-loop containing nucleotide triphosphate hydrolases"/>
    <property type="match status" value="1"/>
</dbReference>
<dbReference type="EMBL" id="NIDE01000017">
    <property type="protein sequence ID" value="OWK36128.1"/>
    <property type="molecule type" value="Genomic_DNA"/>
</dbReference>
<dbReference type="PANTHER" id="PTHR42711:SF5">
    <property type="entry name" value="ABC TRANSPORTER ATP-BINDING PROTEIN NATA"/>
    <property type="match status" value="1"/>
</dbReference>
<reference evidence="8" key="1">
    <citation type="submission" date="2017-06" db="EMBL/GenBank/DDBJ databases">
        <title>Genome analysis of Fimbriiglobus ruber SP5, the first member of the order Planctomycetales with confirmed chitinolytic capability.</title>
        <authorList>
            <person name="Ravin N.V."/>
            <person name="Rakitin A.L."/>
            <person name="Ivanova A.A."/>
            <person name="Beletsky A.V."/>
            <person name="Kulichevskaya I.S."/>
            <person name="Mardanov A.V."/>
            <person name="Dedysh S.N."/>
        </authorList>
    </citation>
    <scope>NUCLEOTIDE SEQUENCE [LARGE SCALE GENOMIC DNA]</scope>
    <source>
        <strain evidence="8">SP5</strain>
    </source>
</reference>
<dbReference type="InterPro" id="IPR017871">
    <property type="entry name" value="ABC_transporter-like_CS"/>
</dbReference>
<gene>
    <name evidence="7" type="ORF">FRUB_08691</name>
</gene>
<dbReference type="PROSITE" id="PS00211">
    <property type="entry name" value="ABC_TRANSPORTER_1"/>
    <property type="match status" value="1"/>
</dbReference>
<evidence type="ECO:0000256" key="1">
    <source>
        <dbReference type="ARBA" id="ARBA00005417"/>
    </source>
</evidence>
<dbReference type="PANTHER" id="PTHR42711">
    <property type="entry name" value="ABC TRANSPORTER ATP-BINDING PROTEIN"/>
    <property type="match status" value="1"/>
</dbReference>
<accession>A0A225DC66</accession>
<keyword evidence="5 7" id="KW-0067">ATP-binding</keyword>
<dbReference type="InterPro" id="IPR050763">
    <property type="entry name" value="ABC_transporter_ATP-binding"/>
</dbReference>
<proteinExistence type="inferred from homology"/>
<feature type="domain" description="ABC transporter" evidence="6">
    <location>
        <begin position="16"/>
        <end position="242"/>
    </location>
</feature>
<dbReference type="SMART" id="SM00382">
    <property type="entry name" value="AAA"/>
    <property type="match status" value="1"/>
</dbReference>
<evidence type="ECO:0000313" key="7">
    <source>
        <dbReference type="EMBL" id="OWK36128.1"/>
    </source>
</evidence>
<dbReference type="GO" id="GO:0005524">
    <property type="term" value="F:ATP binding"/>
    <property type="evidence" value="ECO:0007669"/>
    <property type="project" value="UniProtKB-KW"/>
</dbReference>
<evidence type="ECO:0000256" key="3">
    <source>
        <dbReference type="ARBA" id="ARBA00022458"/>
    </source>
</evidence>
<evidence type="ECO:0000313" key="8">
    <source>
        <dbReference type="Proteomes" id="UP000214646"/>
    </source>
</evidence>
<dbReference type="Pfam" id="PF00005">
    <property type="entry name" value="ABC_tran"/>
    <property type="match status" value="1"/>
</dbReference>
<sequence>MIVGDPTPSPSHDPAIRIDGLRVHYGSFAAVDGLSLDIRRGELFGLLGPNGAGKSTTIRVLIGQRQPTAGRVTVAGHDVVREWAAIKPLFGYVPDRENHFEEFTGRRNLEFFADLYAAPRLRVRDCLRMVELEEAANLPVRGYSLGMRRKLLLARALLHEPKILYLDEPTANLDIHSAEVVHRILRERVAAGATVVLTTHDMDEVEKICDRVGIVCKGKLVALDSPLALKQEHTERQADVILHSGERLAFDMDADADRQRLAETVRAGHVASIRTREFDFHATFLKLTGQSFE</sequence>
<dbReference type="SUPFAM" id="SSF52540">
    <property type="entry name" value="P-loop containing nucleoside triphosphate hydrolases"/>
    <property type="match status" value="1"/>
</dbReference>
<dbReference type="GO" id="GO:0016887">
    <property type="term" value="F:ATP hydrolysis activity"/>
    <property type="evidence" value="ECO:0007669"/>
    <property type="project" value="InterPro"/>
</dbReference>
<dbReference type="InterPro" id="IPR003593">
    <property type="entry name" value="AAA+_ATPase"/>
</dbReference>
<evidence type="ECO:0000256" key="5">
    <source>
        <dbReference type="ARBA" id="ARBA00022840"/>
    </source>
</evidence>
<dbReference type="PROSITE" id="PS50893">
    <property type="entry name" value="ABC_TRANSPORTER_2"/>
    <property type="match status" value="1"/>
</dbReference>
<comment type="caution">
    <text evidence="7">The sequence shown here is derived from an EMBL/GenBank/DDBJ whole genome shotgun (WGS) entry which is preliminary data.</text>
</comment>
<comment type="similarity">
    <text evidence="1">Belongs to the ABC transporter superfamily.</text>
</comment>
<evidence type="ECO:0000259" key="6">
    <source>
        <dbReference type="PROSITE" id="PS50893"/>
    </source>
</evidence>